<dbReference type="Proteomes" id="UP000663873">
    <property type="component" value="Unassembled WGS sequence"/>
</dbReference>
<dbReference type="Proteomes" id="UP000663833">
    <property type="component" value="Unassembled WGS sequence"/>
</dbReference>
<feature type="signal peptide" evidence="7">
    <location>
        <begin position="1"/>
        <end position="19"/>
    </location>
</feature>
<gene>
    <name evidence="12" type="ORF">FME351_LOCUS15493</name>
    <name evidence="13" type="ORF">GRG538_LOCUS25963</name>
    <name evidence="15" type="ORF">HFQ381_LOCUS14425</name>
    <name evidence="10" type="ORF">KIK155_LOCUS12900</name>
    <name evidence="11" type="ORF">LUA448_LOCUS22800</name>
    <name evidence="18" type="ORF">QYT958_LOCUS13239</name>
    <name evidence="9" type="ORF">TIS948_LOCUS29052</name>
    <name evidence="17" type="ORF">TOA249_LOCUS8639</name>
    <name evidence="16" type="ORF">TSG867_LOCUS19618</name>
    <name evidence="14" type="ORF">UJA718_LOCUS7036</name>
</gene>
<organism evidence="11 19">
    <name type="scientific">Rotaria socialis</name>
    <dbReference type="NCBI Taxonomy" id="392032"/>
    <lineage>
        <taxon>Eukaryota</taxon>
        <taxon>Metazoa</taxon>
        <taxon>Spiralia</taxon>
        <taxon>Gnathifera</taxon>
        <taxon>Rotifera</taxon>
        <taxon>Eurotatoria</taxon>
        <taxon>Bdelloidea</taxon>
        <taxon>Philodinida</taxon>
        <taxon>Philodinidae</taxon>
        <taxon>Rotaria</taxon>
    </lineage>
</organism>
<keyword evidence="5" id="KW-0178">Competence</keyword>
<evidence type="ECO:0000313" key="16">
    <source>
        <dbReference type="EMBL" id="CAF4482380.1"/>
    </source>
</evidence>
<dbReference type="InterPro" id="IPR036505">
    <property type="entry name" value="Amidase/PGRP_sf"/>
</dbReference>
<dbReference type="GO" id="GO:0030435">
    <property type="term" value="P:sporulation resulting in formation of a cellular spore"/>
    <property type="evidence" value="ECO:0007669"/>
    <property type="project" value="UniProtKB-KW"/>
</dbReference>
<dbReference type="EMBL" id="CAJOBQ010001385">
    <property type="protein sequence ID" value="CAF4482380.1"/>
    <property type="molecule type" value="Genomic_DNA"/>
</dbReference>
<dbReference type="AlphaFoldDB" id="A0A818ER64"/>
<dbReference type="Pfam" id="PF01510">
    <property type="entry name" value="Amidase_2"/>
    <property type="match status" value="1"/>
</dbReference>
<keyword evidence="20" id="KW-1185">Reference proteome</keyword>
<dbReference type="EMBL" id="CAJOBR010001677">
    <property type="protein sequence ID" value="CAF4627160.1"/>
    <property type="molecule type" value="Genomic_DNA"/>
</dbReference>
<dbReference type="SUPFAM" id="SSF55846">
    <property type="entry name" value="N-acetylmuramoyl-L-alanine amidase-like"/>
    <property type="match status" value="1"/>
</dbReference>
<proteinExistence type="predicted"/>
<dbReference type="EMBL" id="CAJOBO010000941">
    <property type="protein sequence ID" value="CAF4314816.1"/>
    <property type="molecule type" value="Genomic_DNA"/>
</dbReference>
<feature type="domain" description="N-acetylmuramoyl-L-alanine amidase" evidence="8">
    <location>
        <begin position="33"/>
        <end position="170"/>
    </location>
</feature>
<dbReference type="InterPro" id="IPR051206">
    <property type="entry name" value="NAMLAA_amidase_2"/>
</dbReference>
<evidence type="ECO:0000313" key="13">
    <source>
        <dbReference type="EMBL" id="CAF3664444.1"/>
    </source>
</evidence>
<protein>
    <recommendedName>
        <fullName evidence="2">N-acetylmuramoyl-L-alanine amidase</fullName>
        <ecNumber evidence="2">3.5.1.28</ecNumber>
    </recommendedName>
</protein>
<dbReference type="EMBL" id="CAJNYT010004454">
    <property type="protein sequence ID" value="CAF3664444.1"/>
    <property type="molecule type" value="Genomic_DNA"/>
</dbReference>
<dbReference type="OrthoDB" id="9973525at2759"/>
<keyword evidence="6" id="KW-0961">Cell wall biogenesis/degradation</keyword>
<accession>A0A818ER64</accession>
<dbReference type="GO" id="GO:0009253">
    <property type="term" value="P:peptidoglycan catabolic process"/>
    <property type="evidence" value="ECO:0007669"/>
    <property type="project" value="InterPro"/>
</dbReference>
<dbReference type="Proteomes" id="UP000663838">
    <property type="component" value="Unassembled WGS sequence"/>
</dbReference>
<evidence type="ECO:0000256" key="6">
    <source>
        <dbReference type="ARBA" id="ARBA00023316"/>
    </source>
</evidence>
<evidence type="ECO:0000313" key="17">
    <source>
        <dbReference type="EMBL" id="CAF4571517.1"/>
    </source>
</evidence>
<dbReference type="Proteomes" id="UP000663865">
    <property type="component" value="Unassembled WGS sequence"/>
</dbReference>
<comment type="caution">
    <text evidence="11">The sequence shown here is derived from an EMBL/GenBank/DDBJ whole genome shotgun (WGS) entry which is preliminary data.</text>
</comment>
<dbReference type="EMBL" id="CAJNYU010001916">
    <property type="protein sequence ID" value="CAF3480961.1"/>
    <property type="molecule type" value="Genomic_DNA"/>
</dbReference>
<keyword evidence="7" id="KW-0732">Signal</keyword>
<dbReference type="EC" id="3.5.1.28" evidence="2"/>
<dbReference type="InterPro" id="IPR002502">
    <property type="entry name" value="Amidase_domain"/>
</dbReference>
<dbReference type="Proteomes" id="UP000663872">
    <property type="component" value="Unassembled WGS sequence"/>
</dbReference>
<evidence type="ECO:0000313" key="14">
    <source>
        <dbReference type="EMBL" id="CAF4209230.1"/>
    </source>
</evidence>
<reference evidence="11" key="1">
    <citation type="submission" date="2021-02" db="EMBL/GenBank/DDBJ databases">
        <authorList>
            <person name="Nowell W R."/>
        </authorList>
    </citation>
    <scope>NUCLEOTIDE SEQUENCE</scope>
</reference>
<feature type="chain" id="PRO_5035614716" description="N-acetylmuramoyl-L-alanine amidase" evidence="7">
    <location>
        <begin position="20"/>
        <end position="188"/>
    </location>
</feature>
<evidence type="ECO:0000256" key="5">
    <source>
        <dbReference type="ARBA" id="ARBA00023287"/>
    </source>
</evidence>
<evidence type="ECO:0000313" key="19">
    <source>
        <dbReference type="Proteomes" id="UP000663833"/>
    </source>
</evidence>
<evidence type="ECO:0000256" key="2">
    <source>
        <dbReference type="ARBA" id="ARBA00011901"/>
    </source>
</evidence>
<evidence type="ECO:0000313" key="11">
    <source>
        <dbReference type="EMBL" id="CAF3463142.1"/>
    </source>
</evidence>
<evidence type="ECO:0000313" key="18">
    <source>
        <dbReference type="EMBL" id="CAF4627160.1"/>
    </source>
</evidence>
<comment type="catalytic activity">
    <reaction evidence="1">
        <text>Hydrolyzes the link between N-acetylmuramoyl residues and L-amino acid residues in certain cell-wall glycopeptides.</text>
        <dbReference type="EC" id="3.5.1.28"/>
    </reaction>
</comment>
<dbReference type="PANTHER" id="PTHR30417:SF11">
    <property type="entry name" value="N-ACETYLMURAMOYL-L-ALANINE AMIDASE XLYA"/>
    <property type="match status" value="1"/>
</dbReference>
<keyword evidence="3" id="KW-0378">Hydrolase</keyword>
<evidence type="ECO:0000313" key="10">
    <source>
        <dbReference type="EMBL" id="CAF3458362.1"/>
    </source>
</evidence>
<dbReference type="EMBL" id="CAJOBP010000685">
    <property type="protein sequence ID" value="CAF4209230.1"/>
    <property type="molecule type" value="Genomic_DNA"/>
</dbReference>
<dbReference type="Proteomes" id="UP000663851">
    <property type="component" value="Unassembled WGS sequence"/>
</dbReference>
<evidence type="ECO:0000256" key="4">
    <source>
        <dbReference type="ARBA" id="ARBA00022969"/>
    </source>
</evidence>
<dbReference type="GO" id="GO:0008745">
    <property type="term" value="F:N-acetylmuramoyl-L-alanine amidase activity"/>
    <property type="evidence" value="ECO:0007669"/>
    <property type="project" value="UniProtKB-EC"/>
</dbReference>
<keyword evidence="4" id="KW-0749">Sporulation</keyword>
<dbReference type="EMBL" id="CAJNYD010002947">
    <property type="protein sequence ID" value="CAF3463142.1"/>
    <property type="molecule type" value="Genomic_DNA"/>
</dbReference>
<evidence type="ECO:0000256" key="7">
    <source>
        <dbReference type="SAM" id="SignalP"/>
    </source>
</evidence>
<evidence type="ECO:0000313" key="12">
    <source>
        <dbReference type="EMBL" id="CAF3480961.1"/>
    </source>
</evidence>
<dbReference type="SMART" id="SM00644">
    <property type="entry name" value="Ami_2"/>
    <property type="match status" value="1"/>
</dbReference>
<dbReference type="CDD" id="cd06583">
    <property type="entry name" value="PGRP"/>
    <property type="match status" value="1"/>
</dbReference>
<dbReference type="GO" id="GO:0009254">
    <property type="term" value="P:peptidoglycan turnover"/>
    <property type="evidence" value="ECO:0007669"/>
    <property type="project" value="TreeGrafter"/>
</dbReference>
<evidence type="ECO:0000259" key="8">
    <source>
        <dbReference type="SMART" id="SM00644"/>
    </source>
</evidence>
<evidence type="ECO:0000256" key="3">
    <source>
        <dbReference type="ARBA" id="ARBA00022801"/>
    </source>
</evidence>
<dbReference type="Gene3D" id="3.40.80.10">
    <property type="entry name" value="Peptidoglycan recognition protein-like"/>
    <property type="match status" value="1"/>
</dbReference>
<evidence type="ECO:0000313" key="9">
    <source>
        <dbReference type="EMBL" id="CAF3416292.1"/>
    </source>
</evidence>
<sequence length="188" mass="21107">MRLALVILVLVAVIQLSSSALTVTIRLLDRNEYNLKWKYGAAQTIKWITIHNTANKASADNEASYLNTRRDNQYISFHYVVDNIHAIQLLPDNTHGWHAGDGSGEGNKASIGVEIAQSTNDNISIRDASIENGARLAARLLKRFNFGTDRLRKHQDWSGKVCPHDILGRYGWANFVNLVQQKMNSGDY</sequence>
<dbReference type="PANTHER" id="PTHR30417">
    <property type="entry name" value="N-ACETYLMURAMOYL-L-ALANINE AMIDASE AMID"/>
    <property type="match status" value="1"/>
</dbReference>
<name>A0A818ER64_9BILA</name>
<evidence type="ECO:0000313" key="20">
    <source>
        <dbReference type="Proteomes" id="UP000663873"/>
    </source>
</evidence>
<evidence type="ECO:0000256" key="1">
    <source>
        <dbReference type="ARBA" id="ARBA00001561"/>
    </source>
</evidence>
<dbReference type="Proteomes" id="UP000663869">
    <property type="component" value="Unassembled WGS sequence"/>
</dbReference>
<evidence type="ECO:0000313" key="15">
    <source>
        <dbReference type="EMBL" id="CAF4314816.1"/>
    </source>
</evidence>
<dbReference type="Proteomes" id="UP000663825">
    <property type="component" value="Unassembled WGS sequence"/>
</dbReference>
<dbReference type="GO" id="GO:0071555">
    <property type="term" value="P:cell wall organization"/>
    <property type="evidence" value="ECO:0007669"/>
    <property type="project" value="UniProtKB-KW"/>
</dbReference>
<dbReference type="Proteomes" id="UP000663862">
    <property type="component" value="Unassembled WGS sequence"/>
</dbReference>
<dbReference type="EMBL" id="CAJNYV010002165">
    <property type="protein sequence ID" value="CAF3458362.1"/>
    <property type="molecule type" value="Genomic_DNA"/>
</dbReference>
<dbReference type="Proteomes" id="UP000663848">
    <property type="component" value="Unassembled WGS sequence"/>
</dbReference>
<dbReference type="EMBL" id="CAJOBS010000413">
    <property type="protein sequence ID" value="CAF4571517.1"/>
    <property type="molecule type" value="Genomic_DNA"/>
</dbReference>
<dbReference type="EMBL" id="CAJNXB010005279">
    <property type="protein sequence ID" value="CAF3416292.1"/>
    <property type="molecule type" value="Genomic_DNA"/>
</dbReference>